<protein>
    <submittedName>
        <fullName evidence="1">Uncharacterized protein</fullName>
    </submittedName>
</protein>
<dbReference type="OrthoDB" id="2187729at2759"/>
<sequence length="148" mass="17069">MKIDSDWVLVTNAKNAVEYTDLIGQLISIKEFYGVLINILNDLKKSKYTVENFLIHIQSLDFKHDPVGIRNYIEKHLGKNVVLKIISSYNQNISPEDYSYLKSCIPTSVSVERSFLMLSKLSAKDRNYKSGNVYAYFVNYYCCKMKAS</sequence>
<proteinExistence type="predicted"/>
<evidence type="ECO:0000313" key="2">
    <source>
        <dbReference type="Proteomes" id="UP000740883"/>
    </source>
</evidence>
<organism evidence="1 2">
    <name type="scientific">Nosema granulosis</name>
    <dbReference type="NCBI Taxonomy" id="83296"/>
    <lineage>
        <taxon>Eukaryota</taxon>
        <taxon>Fungi</taxon>
        <taxon>Fungi incertae sedis</taxon>
        <taxon>Microsporidia</taxon>
        <taxon>Nosematidae</taxon>
        <taxon>Nosema</taxon>
    </lineage>
</organism>
<evidence type="ECO:0000313" key="1">
    <source>
        <dbReference type="EMBL" id="KAF9763088.1"/>
    </source>
</evidence>
<name>A0A9P6H122_9MICR</name>
<keyword evidence="2" id="KW-1185">Reference proteome</keyword>
<dbReference type="AlphaFoldDB" id="A0A9P6H122"/>
<comment type="caution">
    <text evidence="1">The sequence shown here is derived from an EMBL/GenBank/DDBJ whole genome shotgun (WGS) entry which is preliminary data.</text>
</comment>
<dbReference type="Proteomes" id="UP000740883">
    <property type="component" value="Unassembled WGS sequence"/>
</dbReference>
<accession>A0A9P6H122</accession>
<dbReference type="EMBL" id="SBJO01000101">
    <property type="protein sequence ID" value="KAF9763088.1"/>
    <property type="molecule type" value="Genomic_DNA"/>
</dbReference>
<reference evidence="1 2" key="1">
    <citation type="journal article" date="2020" name="Genome Biol. Evol.">
        <title>Comparative genomics of strictly vertically transmitted, feminizing microsporidia endosymbionts of amphipod crustaceans.</title>
        <authorList>
            <person name="Cormier A."/>
            <person name="Chebbi M.A."/>
            <person name="Giraud I."/>
            <person name="Wattier R."/>
            <person name="Teixeira M."/>
            <person name="Gilbert C."/>
            <person name="Rigaud T."/>
            <person name="Cordaux R."/>
        </authorList>
    </citation>
    <scope>NUCLEOTIDE SEQUENCE [LARGE SCALE GENOMIC DNA]</scope>
    <source>
        <strain evidence="1 2">Ou3-Ou53</strain>
    </source>
</reference>
<gene>
    <name evidence="1" type="ORF">NGRA_1517</name>
</gene>